<evidence type="ECO:0000313" key="1">
    <source>
        <dbReference type="EMBL" id="KAI4340818.1"/>
    </source>
</evidence>
<sequence>MVTSRLPLILFYLLLSAVRAAEDPNCFNVSWLYSVADVCLHNLRENGVDNQGRNRLEDKPYSGEESGQSVWVGDLKSWGIMEPSQEYFKRGNLDVFSGRGPCLSESVCRLNLTSDGSGPNHGWYCHYVEVTSTRLRKRCRKVLFEVDQWLSTDIPPFQLRALLDRCGATADRRLVGRGRGVTNA</sequence>
<comment type="caution">
    <text evidence="1">The sequence shown here is derived from an EMBL/GenBank/DDBJ whole genome shotgun (WGS) entry which is preliminary data.</text>
</comment>
<accession>A0ACB9NXB1</accession>
<dbReference type="EMBL" id="CM042886">
    <property type="protein sequence ID" value="KAI4340818.1"/>
    <property type="molecule type" value="Genomic_DNA"/>
</dbReference>
<proteinExistence type="predicted"/>
<organism evidence="1 2">
    <name type="scientific">Melastoma candidum</name>
    <dbReference type="NCBI Taxonomy" id="119954"/>
    <lineage>
        <taxon>Eukaryota</taxon>
        <taxon>Viridiplantae</taxon>
        <taxon>Streptophyta</taxon>
        <taxon>Embryophyta</taxon>
        <taxon>Tracheophyta</taxon>
        <taxon>Spermatophyta</taxon>
        <taxon>Magnoliopsida</taxon>
        <taxon>eudicotyledons</taxon>
        <taxon>Gunneridae</taxon>
        <taxon>Pentapetalae</taxon>
        <taxon>rosids</taxon>
        <taxon>malvids</taxon>
        <taxon>Myrtales</taxon>
        <taxon>Melastomataceae</taxon>
        <taxon>Melastomatoideae</taxon>
        <taxon>Melastomateae</taxon>
        <taxon>Melastoma</taxon>
    </lineage>
</organism>
<keyword evidence="2" id="KW-1185">Reference proteome</keyword>
<evidence type="ECO:0000313" key="2">
    <source>
        <dbReference type="Proteomes" id="UP001057402"/>
    </source>
</evidence>
<reference evidence="2" key="1">
    <citation type="journal article" date="2023" name="Front. Plant Sci.">
        <title>Chromosomal-level genome assembly of Melastoma candidum provides insights into trichome evolution.</title>
        <authorList>
            <person name="Zhong Y."/>
            <person name="Wu W."/>
            <person name="Sun C."/>
            <person name="Zou P."/>
            <person name="Liu Y."/>
            <person name="Dai S."/>
            <person name="Zhou R."/>
        </authorList>
    </citation>
    <scope>NUCLEOTIDE SEQUENCE [LARGE SCALE GENOMIC DNA]</scope>
</reference>
<protein>
    <submittedName>
        <fullName evidence="1">Uncharacterized protein</fullName>
    </submittedName>
</protein>
<gene>
    <name evidence="1" type="ORF">MLD38_025620</name>
</gene>
<name>A0ACB9NXB1_9MYRT</name>
<dbReference type="Proteomes" id="UP001057402">
    <property type="component" value="Chromosome 7"/>
</dbReference>